<name>A0A9D2AW62_9FIRM</name>
<evidence type="ECO:0000313" key="2">
    <source>
        <dbReference type="EMBL" id="HIX51339.1"/>
    </source>
</evidence>
<evidence type="ECO:0000256" key="1">
    <source>
        <dbReference type="SAM" id="SignalP"/>
    </source>
</evidence>
<dbReference type="PROSITE" id="PS50012">
    <property type="entry name" value="RCC1_3"/>
    <property type="match status" value="2"/>
</dbReference>
<organism evidence="2 3">
    <name type="scientific">Candidatus Lachnoclostridium stercoripullorum</name>
    <dbReference type="NCBI Taxonomy" id="2838635"/>
    <lineage>
        <taxon>Bacteria</taxon>
        <taxon>Bacillati</taxon>
        <taxon>Bacillota</taxon>
        <taxon>Clostridia</taxon>
        <taxon>Lachnospirales</taxon>
        <taxon>Lachnospiraceae</taxon>
    </lineage>
</organism>
<reference evidence="2" key="1">
    <citation type="journal article" date="2021" name="PeerJ">
        <title>Extensive microbial diversity within the chicken gut microbiome revealed by metagenomics and culture.</title>
        <authorList>
            <person name="Gilroy R."/>
            <person name="Ravi A."/>
            <person name="Getino M."/>
            <person name="Pursley I."/>
            <person name="Horton D.L."/>
            <person name="Alikhan N.F."/>
            <person name="Baker D."/>
            <person name="Gharbi K."/>
            <person name="Hall N."/>
            <person name="Watson M."/>
            <person name="Adriaenssens E.M."/>
            <person name="Foster-Nyarko E."/>
            <person name="Jarju S."/>
            <person name="Secka A."/>
            <person name="Antonio M."/>
            <person name="Oren A."/>
            <person name="Chaudhuri R.R."/>
            <person name="La Ragione R."/>
            <person name="Hildebrand F."/>
            <person name="Pallen M.J."/>
        </authorList>
    </citation>
    <scope>NUCLEOTIDE SEQUENCE</scope>
    <source>
        <strain evidence="2">ChiGjej4B4-12881</strain>
    </source>
</reference>
<dbReference type="PANTHER" id="PTHR45982">
    <property type="entry name" value="REGULATOR OF CHROMOSOME CONDENSATION"/>
    <property type="match status" value="1"/>
</dbReference>
<keyword evidence="1" id="KW-0732">Signal</keyword>
<feature type="signal peptide" evidence="1">
    <location>
        <begin position="1"/>
        <end position="22"/>
    </location>
</feature>
<gene>
    <name evidence="2" type="ORF">IAA28_00875</name>
</gene>
<feature type="chain" id="PRO_5038517184" evidence="1">
    <location>
        <begin position="23"/>
        <end position="320"/>
    </location>
</feature>
<protein>
    <submittedName>
        <fullName evidence="2">Uncharacterized protein</fullName>
    </submittedName>
</protein>
<dbReference type="InterPro" id="IPR000408">
    <property type="entry name" value="Reg_chr_condens"/>
</dbReference>
<dbReference type="PANTHER" id="PTHR45982:SF1">
    <property type="entry name" value="REGULATOR OF CHROMOSOME CONDENSATION"/>
    <property type="match status" value="1"/>
</dbReference>
<comment type="caution">
    <text evidence="2">The sequence shown here is derived from an EMBL/GenBank/DDBJ whole genome shotgun (WGS) entry which is preliminary data.</text>
</comment>
<dbReference type="AlphaFoldDB" id="A0A9D2AW62"/>
<dbReference type="InterPro" id="IPR009091">
    <property type="entry name" value="RCC1/BLIP-II"/>
</dbReference>
<sequence length="320" mass="34325">MRRKRRWVSLLLSLLLAMGLLAAPAAAEEKPYITQVAAGRPATLAVLSNGDVYAWGNNSLGLIDRSSRDGDFGWNAVLTPTKILTGVKSVDMGEDHILALKDDGTLWGMGCQDDGVLCNGQDLSGSQNALQNSMVQLTDDCIDMAASSHASYFVKSNGDLYACGLNIQSMLGIDYDQGSVILTPTKVDSGVRQVVAGEWNAYYVKNDDTVWSTGYADYGRRGFYDSNTYNGIDPIVGQVAISGEIKDISTSGRATVMLKADGTMWGFGSASSLGTEVERYSNPAKKFDSTFDWIDVPYVWDPIPCGLSAGSFAGQFGPAQ</sequence>
<proteinExistence type="predicted"/>
<dbReference type="EMBL" id="DXEU01000019">
    <property type="protein sequence ID" value="HIX51339.1"/>
    <property type="molecule type" value="Genomic_DNA"/>
</dbReference>
<reference evidence="2" key="2">
    <citation type="submission" date="2021-04" db="EMBL/GenBank/DDBJ databases">
        <authorList>
            <person name="Gilroy R."/>
        </authorList>
    </citation>
    <scope>NUCLEOTIDE SEQUENCE</scope>
    <source>
        <strain evidence="2">ChiGjej4B4-12881</strain>
    </source>
</reference>
<dbReference type="Proteomes" id="UP000886780">
    <property type="component" value="Unassembled WGS sequence"/>
</dbReference>
<evidence type="ECO:0000313" key="3">
    <source>
        <dbReference type="Proteomes" id="UP000886780"/>
    </source>
</evidence>
<accession>A0A9D2AW62</accession>
<dbReference type="Pfam" id="PF13540">
    <property type="entry name" value="RCC1_2"/>
    <property type="match status" value="2"/>
</dbReference>
<dbReference type="Gene3D" id="2.130.10.30">
    <property type="entry name" value="Regulator of chromosome condensation 1/beta-lactamase-inhibitor protein II"/>
    <property type="match status" value="1"/>
</dbReference>
<dbReference type="InterPro" id="IPR051553">
    <property type="entry name" value="Ran_GTPase-activating"/>
</dbReference>
<dbReference type="SUPFAM" id="SSF50985">
    <property type="entry name" value="RCC1/BLIP-II"/>
    <property type="match status" value="1"/>
</dbReference>